<name>A0ABY3X1P8_9GAMM</name>
<organism evidence="11 12">
    <name type="scientific">Ignatzschineria rhizosphaerae</name>
    <dbReference type="NCBI Taxonomy" id="2923279"/>
    <lineage>
        <taxon>Bacteria</taxon>
        <taxon>Pseudomonadati</taxon>
        <taxon>Pseudomonadota</taxon>
        <taxon>Gammaproteobacteria</taxon>
        <taxon>Cardiobacteriales</taxon>
        <taxon>Ignatzschineriaceae</taxon>
        <taxon>Ignatzschineria</taxon>
    </lineage>
</organism>
<evidence type="ECO:0000313" key="12">
    <source>
        <dbReference type="Proteomes" id="UP000829542"/>
    </source>
</evidence>
<dbReference type="InterPro" id="IPR001952">
    <property type="entry name" value="Alkaline_phosphatase"/>
</dbReference>
<dbReference type="Gene3D" id="3.40.720.10">
    <property type="entry name" value="Alkaline Phosphatase, subunit A"/>
    <property type="match status" value="1"/>
</dbReference>
<proteinExistence type="inferred from homology"/>
<keyword evidence="12" id="KW-1185">Reference proteome</keyword>
<feature type="signal peptide" evidence="10">
    <location>
        <begin position="1"/>
        <end position="28"/>
    </location>
</feature>
<evidence type="ECO:0000256" key="4">
    <source>
        <dbReference type="ARBA" id="ARBA00022553"/>
    </source>
</evidence>
<evidence type="ECO:0000313" key="11">
    <source>
        <dbReference type="EMBL" id="UNM94957.1"/>
    </source>
</evidence>
<gene>
    <name evidence="11" type="primary">phoA</name>
    <name evidence="11" type="ORF">MMG00_06805</name>
</gene>
<dbReference type="EC" id="3.1.3.1" evidence="11"/>
<evidence type="ECO:0000256" key="9">
    <source>
        <dbReference type="RuleBase" id="RU003946"/>
    </source>
</evidence>
<keyword evidence="5" id="KW-0479">Metal-binding</keyword>
<evidence type="ECO:0000256" key="2">
    <source>
        <dbReference type="ARBA" id="ARBA00001947"/>
    </source>
</evidence>
<evidence type="ECO:0000256" key="5">
    <source>
        <dbReference type="ARBA" id="ARBA00022723"/>
    </source>
</evidence>
<reference evidence="11 12" key="1">
    <citation type="submission" date="2022-03" db="EMBL/GenBank/DDBJ databases">
        <title>Ignatzschineria rhizosphaerae HR5S32.</title>
        <authorList>
            <person name="Sun J.Q."/>
            <person name="Feng J.Y."/>
        </authorList>
    </citation>
    <scope>NUCLEOTIDE SEQUENCE [LARGE SCALE GENOMIC DNA]</scope>
    <source>
        <strain evidence="11 12">HR5S32</strain>
    </source>
</reference>
<feature type="chain" id="PRO_5047311607" evidence="10">
    <location>
        <begin position="29"/>
        <end position="475"/>
    </location>
</feature>
<evidence type="ECO:0000256" key="1">
    <source>
        <dbReference type="ARBA" id="ARBA00001946"/>
    </source>
</evidence>
<keyword evidence="4" id="KW-0597">Phosphoprotein</keyword>
<evidence type="ECO:0000256" key="6">
    <source>
        <dbReference type="ARBA" id="ARBA00022801"/>
    </source>
</evidence>
<dbReference type="InterPro" id="IPR018299">
    <property type="entry name" value="Alkaline_phosphatase_AS"/>
</dbReference>
<evidence type="ECO:0000256" key="10">
    <source>
        <dbReference type="SAM" id="SignalP"/>
    </source>
</evidence>
<keyword evidence="8" id="KW-0460">Magnesium</keyword>
<dbReference type="PRINTS" id="PR00113">
    <property type="entry name" value="ALKPHPHTASE"/>
</dbReference>
<accession>A0ABY3X1P8</accession>
<dbReference type="CDD" id="cd16012">
    <property type="entry name" value="ALP"/>
    <property type="match status" value="1"/>
</dbReference>
<dbReference type="PANTHER" id="PTHR11596:SF5">
    <property type="entry name" value="ALKALINE PHOSPHATASE"/>
    <property type="match status" value="1"/>
</dbReference>
<sequence length="475" mass="50510">MLNQLKQNPLRSFCAALLVAGSCSSAFAGGDIFDRGSNGNIIEKQGATRLSDHQISALKKEMEKHDVKNVILFIGDGMGDSEITIARNYAEGAGGYFKGIDALPFTGQYTHYALDRKTKLPDYVTDSAASATAWSSGVKTFNGALGVDVNSQPFPTMIELAKEAGLATGNVSTAELQDATPAAQFSHVNKRKCYAPSSTKELCPESALENGGLGSITEQLITTRADVTLGGGAKSFAEKANAGDFKDKTLLDQAKERGYVIVTSLDEMNAVKAANQDQPLLGLFSEGNMPVRWKGPKAINDGALKAPIECEVNAERTDDIPTLAEMTEKAIELLNQNEKGFFLQVEGASIDKQDHAANACGQIGETVDLDEAVQVGLEFAKKAGNTLIIVTADHAHSSQIIPAGANTPGLTQTLITKDGSPMTISYSNTDTDSQNHTGSQIRIAAYGPQAANVTGLLDQTDLFFIIRDALQIKEK</sequence>
<keyword evidence="10" id="KW-0732">Signal</keyword>
<comment type="similarity">
    <text evidence="3 9">Belongs to the alkaline phosphatase family.</text>
</comment>
<keyword evidence="7" id="KW-0862">Zinc</keyword>
<dbReference type="Pfam" id="PF00245">
    <property type="entry name" value="Alk_phosphatase"/>
    <property type="match status" value="1"/>
</dbReference>
<comment type="cofactor">
    <cofactor evidence="1">
        <name>Mg(2+)</name>
        <dbReference type="ChEBI" id="CHEBI:18420"/>
    </cofactor>
</comment>
<dbReference type="InterPro" id="IPR017850">
    <property type="entry name" value="Alkaline_phosphatase_core_sf"/>
</dbReference>
<dbReference type="PROSITE" id="PS51257">
    <property type="entry name" value="PROKAR_LIPOPROTEIN"/>
    <property type="match status" value="1"/>
</dbReference>
<dbReference type="NCBIfam" id="NF007810">
    <property type="entry name" value="PRK10518.1"/>
    <property type="match status" value="1"/>
</dbReference>
<dbReference type="GO" id="GO:0004035">
    <property type="term" value="F:alkaline phosphatase activity"/>
    <property type="evidence" value="ECO:0007669"/>
    <property type="project" value="UniProtKB-EC"/>
</dbReference>
<protein>
    <submittedName>
        <fullName evidence="11">Alkaline phosphatase</fullName>
        <ecNumber evidence="11">3.1.3.1</ecNumber>
    </submittedName>
</protein>
<comment type="cofactor">
    <cofactor evidence="2">
        <name>Zn(2+)</name>
        <dbReference type="ChEBI" id="CHEBI:29105"/>
    </cofactor>
</comment>
<dbReference type="Proteomes" id="UP000829542">
    <property type="component" value="Chromosome"/>
</dbReference>
<dbReference type="PANTHER" id="PTHR11596">
    <property type="entry name" value="ALKALINE PHOSPHATASE"/>
    <property type="match status" value="1"/>
</dbReference>
<dbReference type="SMART" id="SM00098">
    <property type="entry name" value="alkPPc"/>
    <property type="match status" value="1"/>
</dbReference>
<dbReference type="PROSITE" id="PS00123">
    <property type="entry name" value="ALKALINE_PHOSPHATASE"/>
    <property type="match status" value="1"/>
</dbReference>
<evidence type="ECO:0000256" key="7">
    <source>
        <dbReference type="ARBA" id="ARBA00022833"/>
    </source>
</evidence>
<dbReference type="EMBL" id="CP093379">
    <property type="protein sequence ID" value="UNM94957.1"/>
    <property type="molecule type" value="Genomic_DNA"/>
</dbReference>
<keyword evidence="6 11" id="KW-0378">Hydrolase</keyword>
<evidence type="ECO:0000256" key="3">
    <source>
        <dbReference type="ARBA" id="ARBA00005984"/>
    </source>
</evidence>
<evidence type="ECO:0000256" key="8">
    <source>
        <dbReference type="ARBA" id="ARBA00022842"/>
    </source>
</evidence>
<dbReference type="RefSeq" id="WP_242146722.1">
    <property type="nucleotide sequence ID" value="NZ_CP093379.1"/>
</dbReference>
<dbReference type="SUPFAM" id="SSF53649">
    <property type="entry name" value="Alkaline phosphatase-like"/>
    <property type="match status" value="1"/>
</dbReference>